<organism evidence="2 3">
    <name type="scientific">Mammaliicoccus sciuri</name>
    <name type="common">Staphylococcus sciuri</name>
    <dbReference type="NCBI Taxonomy" id="1296"/>
    <lineage>
        <taxon>Bacteria</taxon>
        <taxon>Bacillati</taxon>
        <taxon>Bacillota</taxon>
        <taxon>Bacilli</taxon>
        <taxon>Bacillales</taxon>
        <taxon>Staphylococcaceae</taxon>
        <taxon>Mammaliicoccus</taxon>
    </lineage>
</organism>
<sequence>MNNQRIVPHLWFDNEAQEAVDYYMQTFPESEIISDVTFTDTPSGDAKQLTFNIFGYKFMAINAGPYFTKNPSISFTVLFNQSEAALFDKVWTALAHNGKIMMELDTYDFSEKYGWLEDQFGVSWQLLITDQPFDDRIRPSFMFINENVGRAEEAINYYTSVFKNSGDISKFYYPEGMEPDKPDTLAHAEFKLEDQYFVALDSAHKHEFNLNEGISLMLFLEDQQEIDYYWDKLSAVPEAEQCGWVKDQFGVSWQIVPKIMDQMAEEGTPEQISNVTKAFLKMKKFDVETLIKVYEGNL</sequence>
<dbReference type="EMBL" id="JANILD010000004">
    <property type="protein sequence ID" value="MCQ9303786.1"/>
    <property type="molecule type" value="Genomic_DNA"/>
</dbReference>
<dbReference type="InterPro" id="IPR029068">
    <property type="entry name" value="Glyas_Bleomycin-R_OHBP_Dase"/>
</dbReference>
<feature type="domain" description="PhnB-like" evidence="1">
    <location>
        <begin position="4"/>
        <end position="126"/>
    </location>
</feature>
<accession>A0AAW5LGW4</accession>
<dbReference type="InterPro" id="IPR028973">
    <property type="entry name" value="PhnB-like"/>
</dbReference>
<dbReference type="Gene3D" id="3.30.720.110">
    <property type="match status" value="1"/>
</dbReference>
<protein>
    <submittedName>
        <fullName evidence="2">VOC family protein</fullName>
    </submittedName>
</protein>
<dbReference type="AlphaFoldDB" id="A0AAW5LGW4"/>
<proteinExistence type="predicted"/>
<dbReference type="CDD" id="cd06588">
    <property type="entry name" value="PhnB_like"/>
    <property type="match status" value="2"/>
</dbReference>
<dbReference type="SUPFAM" id="SSF54593">
    <property type="entry name" value="Glyoxalase/Bleomycin resistance protein/Dihydroxybiphenyl dioxygenase"/>
    <property type="match status" value="2"/>
</dbReference>
<evidence type="ECO:0000313" key="3">
    <source>
        <dbReference type="Proteomes" id="UP001204068"/>
    </source>
</evidence>
<comment type="caution">
    <text evidence="2">The sequence shown here is derived from an EMBL/GenBank/DDBJ whole genome shotgun (WGS) entry which is preliminary data.</text>
</comment>
<name>A0AAW5LGW4_MAMSC</name>
<dbReference type="Pfam" id="PF06983">
    <property type="entry name" value="3-dmu-9_3-mt"/>
    <property type="match status" value="2"/>
</dbReference>
<dbReference type="Gene3D" id="3.10.180.10">
    <property type="entry name" value="2,3-Dihydroxybiphenyl 1,2-Dioxygenase, domain 1"/>
    <property type="match status" value="1"/>
</dbReference>
<dbReference type="Proteomes" id="UP001204068">
    <property type="component" value="Unassembled WGS sequence"/>
</dbReference>
<evidence type="ECO:0000313" key="2">
    <source>
        <dbReference type="EMBL" id="MCQ9303786.1"/>
    </source>
</evidence>
<gene>
    <name evidence="2" type="ORF">NQ032_09265</name>
</gene>
<dbReference type="Gene3D" id="3.30.720.100">
    <property type="match status" value="1"/>
</dbReference>
<reference evidence="2" key="1">
    <citation type="submission" date="2022-07" db="EMBL/GenBank/DDBJ databases">
        <title>Bacterial species isolated from the porcine tonsil microbiota.</title>
        <authorList>
            <person name="Oliveira I.M.F."/>
        </authorList>
    </citation>
    <scope>NUCLEOTIDE SEQUENCE</scope>
    <source>
        <strain evidence="2">8QC2O2</strain>
    </source>
</reference>
<dbReference type="RefSeq" id="WP_196968473.1">
    <property type="nucleotide sequence ID" value="NZ_CP064868.1"/>
</dbReference>
<evidence type="ECO:0000259" key="1">
    <source>
        <dbReference type="Pfam" id="PF06983"/>
    </source>
</evidence>
<feature type="domain" description="PhnB-like" evidence="1">
    <location>
        <begin position="137"/>
        <end position="256"/>
    </location>
</feature>
<dbReference type="PANTHER" id="PTHR33990">
    <property type="entry name" value="PROTEIN YJDN-RELATED"/>
    <property type="match status" value="1"/>
</dbReference>